<keyword evidence="4 9" id="KW-0812">Transmembrane</keyword>
<evidence type="ECO:0000256" key="8">
    <source>
        <dbReference type="ARBA" id="ARBA00023136"/>
    </source>
</evidence>
<comment type="caution">
    <text evidence="11">The sequence shown here is derived from an EMBL/GenBank/DDBJ whole genome shotgun (WGS) entry which is preliminary data.</text>
</comment>
<dbReference type="PRINTS" id="PR00781">
    <property type="entry name" value="LIPOSIGPTASE"/>
</dbReference>
<evidence type="ECO:0000256" key="2">
    <source>
        <dbReference type="ARBA" id="ARBA00022475"/>
    </source>
</evidence>
<comment type="catalytic activity">
    <reaction evidence="9">
        <text>Release of signal peptides from bacterial membrane prolipoproteins. Hydrolyzes -Xaa-Yaa-Zaa-|-(S,diacylglyceryl)Cys-, in which Xaa is hydrophobic (preferably Leu), and Yaa (Ala or Ser) and Zaa (Gly or Ala) have small, neutral side chains.</text>
        <dbReference type="EC" id="3.4.23.36"/>
    </reaction>
</comment>
<dbReference type="PANTHER" id="PTHR33695">
    <property type="entry name" value="LIPOPROTEIN SIGNAL PEPTIDASE"/>
    <property type="match status" value="1"/>
</dbReference>
<comment type="caution">
    <text evidence="9">Lacks conserved residue(s) required for the propagation of feature annotation.</text>
</comment>
<dbReference type="GO" id="GO:0004190">
    <property type="term" value="F:aspartic-type endopeptidase activity"/>
    <property type="evidence" value="ECO:0007669"/>
    <property type="project" value="UniProtKB-EC"/>
</dbReference>
<evidence type="ECO:0000313" key="11">
    <source>
        <dbReference type="EMBL" id="MEZ7516114.1"/>
    </source>
</evidence>
<evidence type="ECO:0000256" key="3">
    <source>
        <dbReference type="ARBA" id="ARBA00022670"/>
    </source>
</evidence>
<keyword evidence="3 9" id="KW-0645">Protease</keyword>
<gene>
    <name evidence="9" type="primary">lspA</name>
    <name evidence="11" type="ORF">QO192_12585</name>
</gene>
<keyword evidence="6 9" id="KW-0378">Hydrolase</keyword>
<dbReference type="EMBL" id="JASMRN010000010">
    <property type="protein sequence ID" value="MEZ7516114.1"/>
    <property type="molecule type" value="Genomic_DNA"/>
</dbReference>
<evidence type="ECO:0000256" key="9">
    <source>
        <dbReference type="HAMAP-Rule" id="MF_00161"/>
    </source>
</evidence>
<dbReference type="NCBIfam" id="NF011369">
    <property type="entry name" value="PRK14788.1"/>
    <property type="match status" value="1"/>
</dbReference>
<reference evidence="11 12" key="1">
    <citation type="submission" date="2023-05" db="EMBL/GenBank/DDBJ databases">
        <title>Adaptations of aquatic viruses from atmosphere-close ecosystems of the Central Arctic Ocean.</title>
        <authorList>
            <person name="Rahlff J."/>
            <person name="Holmfeldt K."/>
        </authorList>
    </citation>
    <scope>NUCLEOTIDE SEQUENCE [LARGE SCALE GENOMIC DNA]</scope>
    <source>
        <strain evidence="11 12">Arc14</strain>
    </source>
</reference>
<keyword evidence="12" id="KW-1185">Reference proteome</keyword>
<keyword evidence="11" id="KW-0449">Lipoprotein</keyword>
<comment type="similarity">
    <text evidence="1 9 10">Belongs to the peptidase A8 family.</text>
</comment>
<dbReference type="HAMAP" id="MF_00161">
    <property type="entry name" value="LspA"/>
    <property type="match status" value="1"/>
</dbReference>
<accession>A0ABV4KEQ4</accession>
<comment type="subcellular location">
    <subcellularLocation>
        <location evidence="9">Cell membrane</location>
        <topology evidence="9">Multi-pass membrane protein</topology>
    </subcellularLocation>
</comment>
<comment type="function">
    <text evidence="9">This protein specifically catalyzes the removal of signal peptides from prolipoproteins.</text>
</comment>
<comment type="pathway">
    <text evidence="9">Protein modification; lipoprotein biosynthesis (signal peptide cleavage).</text>
</comment>
<keyword evidence="8 9" id="KW-0472">Membrane</keyword>
<evidence type="ECO:0000256" key="10">
    <source>
        <dbReference type="RuleBase" id="RU004181"/>
    </source>
</evidence>
<organism evidence="11 12">
    <name type="scientific">Flavobacterium frigidarium</name>
    <dbReference type="NCBI Taxonomy" id="99286"/>
    <lineage>
        <taxon>Bacteria</taxon>
        <taxon>Pseudomonadati</taxon>
        <taxon>Bacteroidota</taxon>
        <taxon>Flavobacteriia</taxon>
        <taxon>Flavobacteriales</taxon>
        <taxon>Flavobacteriaceae</taxon>
        <taxon>Flavobacterium</taxon>
    </lineage>
</organism>
<keyword evidence="7 9" id="KW-1133">Transmembrane helix</keyword>
<keyword evidence="5 9" id="KW-0064">Aspartyl protease</keyword>
<dbReference type="EC" id="3.4.23.36" evidence="9"/>
<evidence type="ECO:0000256" key="7">
    <source>
        <dbReference type="ARBA" id="ARBA00022989"/>
    </source>
</evidence>
<feature type="active site" evidence="9">
    <location>
        <position position="150"/>
    </location>
</feature>
<proteinExistence type="inferred from homology"/>
<evidence type="ECO:0000313" key="12">
    <source>
        <dbReference type="Proteomes" id="UP001568894"/>
    </source>
</evidence>
<feature type="transmembrane region" description="Helical" evidence="9">
    <location>
        <begin position="62"/>
        <end position="83"/>
    </location>
</feature>
<dbReference type="PANTHER" id="PTHR33695:SF1">
    <property type="entry name" value="LIPOPROTEIN SIGNAL PEPTIDASE"/>
    <property type="match status" value="1"/>
</dbReference>
<dbReference type="RefSeq" id="WP_371571117.1">
    <property type="nucleotide sequence ID" value="NZ_JASMRN010000010.1"/>
</dbReference>
<keyword evidence="2 9" id="KW-1003">Cell membrane</keyword>
<dbReference type="Proteomes" id="UP001568894">
    <property type="component" value="Unassembled WGS sequence"/>
</dbReference>
<evidence type="ECO:0000256" key="4">
    <source>
        <dbReference type="ARBA" id="ARBA00022692"/>
    </source>
</evidence>
<feature type="transmembrane region" description="Helical" evidence="9">
    <location>
        <begin position="95"/>
        <end position="119"/>
    </location>
</feature>
<protein>
    <recommendedName>
        <fullName evidence="9">Lipoprotein signal peptidase</fullName>
        <ecNumber evidence="9">3.4.23.36</ecNumber>
    </recommendedName>
    <alternativeName>
        <fullName evidence="9">Prolipoprotein signal peptidase</fullName>
    </alternativeName>
    <alternativeName>
        <fullName evidence="9">Signal peptidase II</fullName>
        <shortName evidence="9">SPase II</shortName>
    </alternativeName>
</protein>
<dbReference type="Pfam" id="PF01252">
    <property type="entry name" value="Peptidase_A8"/>
    <property type="match status" value="1"/>
</dbReference>
<sequence>MKGKNVVLIILMLLLVDQSIKFYVKTNFYYGQEYLVFGLDWFRLHFLENPGMAWGWKFGDGYIAKLILVLFRFFAVIWGAFYIKKMLSKNYSKAIIICSAFIYAGALGNLIDGAFYGLIFEKSDLTLKNIAEIFSSGGGYSGFLNGNVVDMWYFPIVNTTLPEWLPFWNGQQFTFFDPVFNTADIWITTGVGGLLIFQKNNHNKNEWIPKFRKFYNKK</sequence>
<evidence type="ECO:0000256" key="5">
    <source>
        <dbReference type="ARBA" id="ARBA00022750"/>
    </source>
</evidence>
<dbReference type="InterPro" id="IPR001872">
    <property type="entry name" value="Peptidase_A8"/>
</dbReference>
<evidence type="ECO:0000256" key="1">
    <source>
        <dbReference type="ARBA" id="ARBA00006139"/>
    </source>
</evidence>
<name>A0ABV4KEQ4_9FLAO</name>
<evidence type="ECO:0000256" key="6">
    <source>
        <dbReference type="ARBA" id="ARBA00022801"/>
    </source>
</evidence>
<feature type="active site" evidence="9">
    <location>
        <position position="184"/>
    </location>
</feature>